<dbReference type="InterPro" id="IPR050495">
    <property type="entry name" value="ATG22/LtaA_families"/>
</dbReference>
<protein>
    <submittedName>
        <fullName evidence="9">Major facilitator superfamily</fullName>
    </submittedName>
</protein>
<comment type="similarity">
    <text evidence="2">Belongs to the ATG22 family.</text>
</comment>
<keyword evidence="10" id="KW-1185">Reference proteome</keyword>
<evidence type="ECO:0000256" key="3">
    <source>
        <dbReference type="ARBA" id="ARBA00022448"/>
    </source>
</evidence>
<comment type="caution">
    <text evidence="9">The sequence shown here is derived from an EMBL/GenBank/DDBJ whole genome shotgun (WGS) entry which is preliminary data.</text>
</comment>
<proteinExistence type="inferred from homology"/>
<feature type="transmembrane region" description="Helical" evidence="8">
    <location>
        <begin position="419"/>
        <end position="440"/>
    </location>
</feature>
<dbReference type="GO" id="GO:0012505">
    <property type="term" value="C:endomembrane system"/>
    <property type="evidence" value="ECO:0007669"/>
    <property type="project" value="UniProtKB-SubCell"/>
</dbReference>
<dbReference type="PANTHER" id="PTHR23519">
    <property type="entry name" value="AUTOPHAGY-RELATED PROTEIN 22"/>
    <property type="match status" value="1"/>
</dbReference>
<reference evidence="9" key="1">
    <citation type="submission" date="2020-06" db="EMBL/GenBank/DDBJ databases">
        <authorList>
            <consortium name="Plant Systems Biology data submission"/>
        </authorList>
    </citation>
    <scope>NUCLEOTIDE SEQUENCE</scope>
    <source>
        <strain evidence="9">D6</strain>
    </source>
</reference>
<feature type="region of interest" description="Disordered" evidence="7">
    <location>
        <begin position="1"/>
        <end position="34"/>
    </location>
</feature>
<accession>A0A9N8DUZ0</accession>
<dbReference type="PANTHER" id="PTHR23519:SF1">
    <property type="entry name" value="AUTOPHAGY-RELATED PROTEIN 22"/>
    <property type="match status" value="1"/>
</dbReference>
<dbReference type="SUPFAM" id="SSF103473">
    <property type="entry name" value="MFS general substrate transporter"/>
    <property type="match status" value="1"/>
</dbReference>
<name>A0A9N8DUZ0_9STRA</name>
<evidence type="ECO:0000256" key="2">
    <source>
        <dbReference type="ARBA" id="ARBA00006978"/>
    </source>
</evidence>
<dbReference type="InterPro" id="IPR024671">
    <property type="entry name" value="Atg22-like"/>
</dbReference>
<sequence length="566" mass="61789">MATPSSSPSSSSLGRRPARMTFEKADEGLPPPPAVVLREEHPNPMADEVTLRRLSNIPRLFRYEDDKPPEATGLAMDVFARATILMSSIFLGPALLELAAQAVEENCDSTYAKQEEVECCMEDGRIYGFRPSSLLSNIAVVSGVLVSLAMPLCGALVDHTPHRWLAGAASAAGLVVVMATETMVSSKTWFAVACLQVIKSLFYNGHLTVTLSYTSDLTTDAAQQTAYNTYFVVVLYIATLLFLVWVTVMSYVLNQDDVGTARISQVTTTCTSGTVFYFGWKWFFRQREALSVVPEGMTLLSVGFRKVGRTFARIVRELPALKWMIFAVMFGEAATGTLITVATTYMKQFLQMDSSEIGLTFLAVLIMGGPGSRLGGWIALKFNPIISAAICNIVFILVTTLAALTLNGPDKKAYMPIPGLIWGLCLGWLLPMHSTAFITIVPRGQEAEMMGLYILAGQSLSWLPPMVFTALNEAGVDMAVGLASLDIFFFCATLCLIMVLVANKNRKSLVDPIETAYERQPTYDSTATLPSTTSSLEPGVVVEMHDMEPQGMQHRNRNGYSLPSMT</sequence>
<feature type="transmembrane region" description="Helical" evidence="8">
    <location>
        <begin position="357"/>
        <end position="378"/>
    </location>
</feature>
<feature type="transmembrane region" description="Helical" evidence="8">
    <location>
        <begin position="189"/>
        <end position="209"/>
    </location>
</feature>
<dbReference type="Pfam" id="PF11700">
    <property type="entry name" value="ATG22"/>
    <property type="match status" value="1"/>
</dbReference>
<keyword evidence="6 8" id="KW-0472">Membrane</keyword>
<dbReference type="InterPro" id="IPR036259">
    <property type="entry name" value="MFS_trans_sf"/>
</dbReference>
<dbReference type="AlphaFoldDB" id="A0A9N8DUZ0"/>
<evidence type="ECO:0000256" key="1">
    <source>
        <dbReference type="ARBA" id="ARBA00004127"/>
    </source>
</evidence>
<keyword evidence="3" id="KW-0813">Transport</keyword>
<feature type="compositionally biased region" description="Low complexity" evidence="7">
    <location>
        <begin position="1"/>
        <end position="12"/>
    </location>
</feature>
<keyword evidence="4 8" id="KW-0812">Transmembrane</keyword>
<evidence type="ECO:0000256" key="8">
    <source>
        <dbReference type="SAM" id="Phobius"/>
    </source>
</evidence>
<feature type="transmembrane region" description="Helical" evidence="8">
    <location>
        <begin position="229"/>
        <end position="253"/>
    </location>
</feature>
<evidence type="ECO:0000256" key="4">
    <source>
        <dbReference type="ARBA" id="ARBA00022692"/>
    </source>
</evidence>
<evidence type="ECO:0000256" key="7">
    <source>
        <dbReference type="SAM" id="MobiDB-lite"/>
    </source>
</evidence>
<evidence type="ECO:0000313" key="9">
    <source>
        <dbReference type="EMBL" id="CAB9508815.1"/>
    </source>
</evidence>
<feature type="transmembrane region" description="Helical" evidence="8">
    <location>
        <begin position="323"/>
        <end position="345"/>
    </location>
</feature>
<keyword evidence="5 8" id="KW-1133">Transmembrane helix</keyword>
<gene>
    <name evidence="9" type="ORF">SEMRO_361_G126660.1</name>
</gene>
<dbReference type="EMBL" id="CAICTM010000360">
    <property type="protein sequence ID" value="CAB9508815.1"/>
    <property type="molecule type" value="Genomic_DNA"/>
</dbReference>
<feature type="transmembrane region" description="Helical" evidence="8">
    <location>
        <begin position="452"/>
        <end position="472"/>
    </location>
</feature>
<feature type="transmembrane region" description="Helical" evidence="8">
    <location>
        <begin position="163"/>
        <end position="180"/>
    </location>
</feature>
<dbReference type="Proteomes" id="UP001153069">
    <property type="component" value="Unassembled WGS sequence"/>
</dbReference>
<evidence type="ECO:0000313" key="10">
    <source>
        <dbReference type="Proteomes" id="UP001153069"/>
    </source>
</evidence>
<comment type="subcellular location">
    <subcellularLocation>
        <location evidence="1">Endomembrane system</location>
        <topology evidence="1">Multi-pass membrane protein</topology>
    </subcellularLocation>
</comment>
<organism evidence="9 10">
    <name type="scientific">Seminavis robusta</name>
    <dbReference type="NCBI Taxonomy" id="568900"/>
    <lineage>
        <taxon>Eukaryota</taxon>
        <taxon>Sar</taxon>
        <taxon>Stramenopiles</taxon>
        <taxon>Ochrophyta</taxon>
        <taxon>Bacillariophyta</taxon>
        <taxon>Bacillariophyceae</taxon>
        <taxon>Bacillariophycidae</taxon>
        <taxon>Naviculales</taxon>
        <taxon>Naviculaceae</taxon>
        <taxon>Seminavis</taxon>
    </lineage>
</organism>
<feature type="transmembrane region" description="Helical" evidence="8">
    <location>
        <begin position="385"/>
        <end position="407"/>
    </location>
</feature>
<feature type="region of interest" description="Disordered" evidence="7">
    <location>
        <begin position="545"/>
        <end position="566"/>
    </location>
</feature>
<evidence type="ECO:0000256" key="5">
    <source>
        <dbReference type="ARBA" id="ARBA00022989"/>
    </source>
</evidence>
<dbReference type="OrthoDB" id="42657at2759"/>
<evidence type="ECO:0000256" key="6">
    <source>
        <dbReference type="ARBA" id="ARBA00023136"/>
    </source>
</evidence>
<dbReference type="Gene3D" id="1.20.1250.20">
    <property type="entry name" value="MFS general substrate transporter like domains"/>
    <property type="match status" value="1"/>
</dbReference>
<feature type="transmembrane region" description="Helical" evidence="8">
    <location>
        <begin position="478"/>
        <end position="502"/>
    </location>
</feature>
<feature type="transmembrane region" description="Helical" evidence="8">
    <location>
        <begin position="134"/>
        <end position="157"/>
    </location>
</feature>